<dbReference type="EMBL" id="FNTT01000002">
    <property type="protein sequence ID" value="SEE51390.1"/>
    <property type="molecule type" value="Genomic_DNA"/>
</dbReference>
<evidence type="ECO:0000313" key="2">
    <source>
        <dbReference type="EMBL" id="SEE51390.1"/>
    </source>
</evidence>
<protein>
    <recommendedName>
        <fullName evidence="4">Reprolysin-like metallo-peptidase family M12B</fullName>
    </recommendedName>
</protein>
<feature type="signal peptide" evidence="1">
    <location>
        <begin position="1"/>
        <end position="30"/>
    </location>
</feature>
<dbReference type="Proteomes" id="UP000183915">
    <property type="component" value="Unassembled WGS sequence"/>
</dbReference>
<gene>
    <name evidence="2" type="ORF">SAMN04490188_4184</name>
</gene>
<reference evidence="2 3" key="1">
    <citation type="submission" date="2016-10" db="EMBL/GenBank/DDBJ databases">
        <authorList>
            <person name="Varghese N."/>
            <person name="Submissions S."/>
        </authorList>
    </citation>
    <scope>NUCLEOTIDE SEQUENCE [LARGE SCALE GENOMIC DNA]</scope>
    <source>
        <strain evidence="2 3">BS3780</strain>
    </source>
</reference>
<dbReference type="RefSeq" id="WP_053187119.1">
    <property type="nucleotide sequence ID" value="NZ_FNTT01000002.1"/>
</dbReference>
<sequence length="490" mass="52592">MNTGNPFSTAGRSGLTALTLVLALPALVSAATDSPENSPQATSASIYADTIGSARFERSAIKVEQGYTVESGNLYTRDGETGSLVVVRSPDGAVTAIVDEPGKRGLLVVDAQGKSTFTQEPPDDYMTPDTVEMSETSVPAVDNSKAGEPRYIDMLVAYTAYALGRLNTDPIAFALAQLETANLGLRNSRVENLSLRLAAVNVFDVAHNTSGDGLIAWQDMLEPYRTLYSTDVSAAYSVAAGAGGIAFAPGYTSVSNWVQPAAFRHEVGHNAGGGDCNNNPSNYNFGYNNGKSSTYLCGNKVPYYSTPAVKDTHGLPLGNAQTADMARVWRENAARMSGYNAELPGLRMLVVSGLQDQVSTYLRVPGIERLYSGGIVALNANIGPTQLTPGTDEKFTMLNASLLNAQGQAVVVKLRGVRTEEGGEYAWREHMNSKRFIGALSQWLGLEIQYDARDNMALPPGYYNGMLQLEARRPNSDWKQPINVFISVKK</sequence>
<evidence type="ECO:0000313" key="3">
    <source>
        <dbReference type="Proteomes" id="UP000183915"/>
    </source>
</evidence>
<evidence type="ECO:0000256" key="1">
    <source>
        <dbReference type="SAM" id="SignalP"/>
    </source>
</evidence>
<comment type="caution">
    <text evidence="2">The sequence shown here is derived from an EMBL/GenBank/DDBJ whole genome shotgun (WGS) entry which is preliminary data.</text>
</comment>
<name>A0ABY0ZBX3_9PSED</name>
<keyword evidence="1" id="KW-0732">Signal</keyword>
<evidence type="ECO:0008006" key="4">
    <source>
        <dbReference type="Google" id="ProtNLM"/>
    </source>
</evidence>
<keyword evidence="3" id="KW-1185">Reference proteome</keyword>
<organism evidence="2 3">
    <name type="scientific">Pseudomonas kilonensis</name>
    <dbReference type="NCBI Taxonomy" id="132476"/>
    <lineage>
        <taxon>Bacteria</taxon>
        <taxon>Pseudomonadati</taxon>
        <taxon>Pseudomonadota</taxon>
        <taxon>Gammaproteobacteria</taxon>
        <taxon>Pseudomonadales</taxon>
        <taxon>Pseudomonadaceae</taxon>
        <taxon>Pseudomonas</taxon>
    </lineage>
</organism>
<accession>A0ABY0ZBX3</accession>
<proteinExistence type="predicted"/>
<feature type="chain" id="PRO_5046799343" description="Reprolysin-like metallo-peptidase family M12B" evidence="1">
    <location>
        <begin position="31"/>
        <end position="490"/>
    </location>
</feature>